<dbReference type="Gene3D" id="1.20.59.20">
    <property type="match status" value="1"/>
</dbReference>
<dbReference type="EMBL" id="BANT01000061">
    <property type="protein sequence ID" value="GAC58939.1"/>
    <property type="molecule type" value="Genomic_DNA"/>
</dbReference>
<keyword evidence="11" id="KW-1185">Reference proteome</keyword>
<dbReference type="STRING" id="1121927.GOHSU_61_00060"/>
<feature type="binding site" evidence="7">
    <location>
        <begin position="31"/>
        <end position="36"/>
    </location>
    <ligand>
        <name>ATP</name>
        <dbReference type="ChEBI" id="CHEBI:30616"/>
    </ligand>
</feature>
<feature type="domain" description="tRNA(Ile)-lysidine/2-thiocytidine synthase N-terminal" evidence="8">
    <location>
        <begin position="26"/>
        <end position="193"/>
    </location>
</feature>
<dbReference type="CDD" id="cd01992">
    <property type="entry name" value="TilS_N"/>
    <property type="match status" value="1"/>
</dbReference>
<dbReference type="RefSeq" id="WP_005944008.1">
    <property type="nucleotide sequence ID" value="NZ_ATVK01000031.1"/>
</dbReference>
<sequence length="317" mass="33300">MRSPAQQELIGAVRGFAQRYLPDRRVCVGLSGGADSLALTAAALRAGLEVTALVVDHRLQEGSAIVAERAAETARALGAQARVLTVDVTGPGGPEAAARTARYGALEEARAGGPVLLGHTLDDQAETVLLGLGRGSGARSLSGMAPWRAPWGRPLLPVRRARTRQACADWGISVWDDPHNDDPRFTRVRLRREVLPLLDEVLGGGVPAALARTADQLRADTEALDVLAVQLLTEARSDDGLDAHKLAAAPAAVCTRAVRSWLLEIGAAEPGARTVAQVEALIADWHGQGPVAVGGDAEARLVVTRRASLLRADRAAR</sequence>
<dbReference type="SUPFAM" id="SSF82829">
    <property type="entry name" value="MesJ substrate recognition domain-like"/>
    <property type="match status" value="1"/>
</dbReference>
<dbReference type="InterPro" id="IPR012094">
    <property type="entry name" value="tRNA_Ile_lys_synt"/>
</dbReference>
<comment type="domain">
    <text evidence="7">The N-terminal region contains the highly conserved SGGXDS motif, predicted to be a P-loop motif involved in ATP binding.</text>
</comment>
<dbReference type="InterPro" id="IPR014729">
    <property type="entry name" value="Rossmann-like_a/b/a_fold"/>
</dbReference>
<dbReference type="Gene3D" id="3.40.50.620">
    <property type="entry name" value="HUPs"/>
    <property type="match status" value="1"/>
</dbReference>
<keyword evidence="2 7" id="KW-0436">Ligase</keyword>
<dbReference type="InterPro" id="IPR011063">
    <property type="entry name" value="TilS/TtcA_N"/>
</dbReference>
<dbReference type="Pfam" id="PF09179">
    <property type="entry name" value="TilS"/>
    <property type="match status" value="1"/>
</dbReference>
<dbReference type="OrthoDB" id="5244702at2"/>
<evidence type="ECO:0000259" key="8">
    <source>
        <dbReference type="Pfam" id="PF01171"/>
    </source>
</evidence>
<keyword evidence="5 7" id="KW-0067">ATP-binding</keyword>
<gene>
    <name evidence="7 10" type="primary">tilS</name>
    <name evidence="10" type="ORF">GOHSU_61_00060</name>
</gene>
<evidence type="ECO:0000259" key="9">
    <source>
        <dbReference type="Pfam" id="PF09179"/>
    </source>
</evidence>
<comment type="subcellular location">
    <subcellularLocation>
        <location evidence="7">Cytoplasm</location>
    </subcellularLocation>
</comment>
<reference evidence="10 11" key="1">
    <citation type="submission" date="2012-12" db="EMBL/GenBank/DDBJ databases">
        <title>Whole genome shotgun sequence of Gordonia hirsuta NBRC 16056.</title>
        <authorList>
            <person name="Isaki-Nakamura S."/>
            <person name="Hosoyama A."/>
            <person name="Tsuchikane K."/>
            <person name="Katsumata H."/>
            <person name="Baba S."/>
            <person name="Yamazaki S."/>
            <person name="Fujita N."/>
        </authorList>
    </citation>
    <scope>NUCLEOTIDE SEQUENCE [LARGE SCALE GENOMIC DNA]</scope>
    <source>
        <strain evidence="10 11">NBRC 16056</strain>
    </source>
</reference>
<dbReference type="InterPro" id="IPR015262">
    <property type="entry name" value="tRNA_Ile_lys_synt_subst-bd"/>
</dbReference>
<protein>
    <recommendedName>
        <fullName evidence="7">tRNA(Ile)-lysidine synthase</fullName>
        <ecNumber evidence="7">6.3.4.19</ecNumber>
    </recommendedName>
    <alternativeName>
        <fullName evidence="7">tRNA(Ile)-2-lysyl-cytidine synthase</fullName>
    </alternativeName>
    <alternativeName>
        <fullName evidence="7">tRNA(Ile)-lysidine synthetase</fullName>
    </alternativeName>
</protein>
<dbReference type="Proteomes" id="UP000053405">
    <property type="component" value="Unassembled WGS sequence"/>
</dbReference>
<dbReference type="InterPro" id="IPR012795">
    <property type="entry name" value="tRNA_Ile_lys_synt_N"/>
</dbReference>
<dbReference type="GO" id="GO:0032267">
    <property type="term" value="F:tRNA(Ile)-lysidine synthase activity"/>
    <property type="evidence" value="ECO:0007669"/>
    <property type="project" value="UniProtKB-EC"/>
</dbReference>
<dbReference type="Pfam" id="PF01171">
    <property type="entry name" value="ATP_bind_3"/>
    <property type="match status" value="1"/>
</dbReference>
<evidence type="ECO:0000256" key="7">
    <source>
        <dbReference type="HAMAP-Rule" id="MF_01161"/>
    </source>
</evidence>
<evidence type="ECO:0000256" key="4">
    <source>
        <dbReference type="ARBA" id="ARBA00022741"/>
    </source>
</evidence>
<evidence type="ECO:0000256" key="1">
    <source>
        <dbReference type="ARBA" id="ARBA00022490"/>
    </source>
</evidence>
<dbReference type="GO" id="GO:0005524">
    <property type="term" value="F:ATP binding"/>
    <property type="evidence" value="ECO:0007669"/>
    <property type="project" value="UniProtKB-UniRule"/>
</dbReference>
<keyword evidence="4 7" id="KW-0547">Nucleotide-binding</keyword>
<dbReference type="HAMAP" id="MF_01161">
    <property type="entry name" value="tRNA_Ile_lys_synt"/>
    <property type="match status" value="1"/>
</dbReference>
<dbReference type="AlphaFoldDB" id="L7LDG1"/>
<dbReference type="SUPFAM" id="SSF52402">
    <property type="entry name" value="Adenine nucleotide alpha hydrolases-like"/>
    <property type="match status" value="1"/>
</dbReference>
<organism evidence="10 11">
    <name type="scientific">Gordonia hirsuta DSM 44140 = NBRC 16056</name>
    <dbReference type="NCBI Taxonomy" id="1121927"/>
    <lineage>
        <taxon>Bacteria</taxon>
        <taxon>Bacillati</taxon>
        <taxon>Actinomycetota</taxon>
        <taxon>Actinomycetes</taxon>
        <taxon>Mycobacteriales</taxon>
        <taxon>Gordoniaceae</taxon>
        <taxon>Gordonia</taxon>
    </lineage>
</organism>
<dbReference type="PANTHER" id="PTHR43033">
    <property type="entry name" value="TRNA(ILE)-LYSIDINE SYNTHASE-RELATED"/>
    <property type="match status" value="1"/>
</dbReference>
<evidence type="ECO:0000256" key="6">
    <source>
        <dbReference type="ARBA" id="ARBA00048539"/>
    </source>
</evidence>
<evidence type="ECO:0000313" key="10">
    <source>
        <dbReference type="EMBL" id="GAC58939.1"/>
    </source>
</evidence>
<evidence type="ECO:0000256" key="2">
    <source>
        <dbReference type="ARBA" id="ARBA00022598"/>
    </source>
</evidence>
<name>L7LDG1_9ACTN</name>
<dbReference type="NCBIfam" id="TIGR02432">
    <property type="entry name" value="lysidine_TilS_N"/>
    <property type="match status" value="1"/>
</dbReference>
<comment type="function">
    <text evidence="7">Ligates lysine onto the cytidine present at position 34 of the AUA codon-specific tRNA(Ile) that contains the anticodon CAU, in an ATP-dependent manner. Cytidine is converted to lysidine, thus changing the amino acid specificity of the tRNA from methionine to isoleucine.</text>
</comment>
<keyword evidence="3 7" id="KW-0819">tRNA processing</keyword>
<accession>L7LDG1</accession>
<evidence type="ECO:0000256" key="5">
    <source>
        <dbReference type="ARBA" id="ARBA00022840"/>
    </source>
</evidence>
<keyword evidence="1 7" id="KW-0963">Cytoplasm</keyword>
<comment type="catalytic activity">
    <reaction evidence="6 7">
        <text>cytidine(34) in tRNA(Ile2) + L-lysine + ATP = lysidine(34) in tRNA(Ile2) + AMP + diphosphate + H(+)</text>
        <dbReference type="Rhea" id="RHEA:43744"/>
        <dbReference type="Rhea" id="RHEA-COMP:10625"/>
        <dbReference type="Rhea" id="RHEA-COMP:10670"/>
        <dbReference type="ChEBI" id="CHEBI:15378"/>
        <dbReference type="ChEBI" id="CHEBI:30616"/>
        <dbReference type="ChEBI" id="CHEBI:32551"/>
        <dbReference type="ChEBI" id="CHEBI:33019"/>
        <dbReference type="ChEBI" id="CHEBI:82748"/>
        <dbReference type="ChEBI" id="CHEBI:83665"/>
        <dbReference type="ChEBI" id="CHEBI:456215"/>
        <dbReference type="EC" id="6.3.4.19"/>
    </reaction>
</comment>
<comment type="similarity">
    <text evidence="7">Belongs to the tRNA(Ile)-lysidine synthase family.</text>
</comment>
<evidence type="ECO:0000256" key="3">
    <source>
        <dbReference type="ARBA" id="ARBA00022694"/>
    </source>
</evidence>
<dbReference type="eggNOG" id="COG0037">
    <property type="taxonomic scope" value="Bacteria"/>
</dbReference>
<dbReference type="GO" id="GO:0006400">
    <property type="term" value="P:tRNA modification"/>
    <property type="evidence" value="ECO:0007669"/>
    <property type="project" value="UniProtKB-UniRule"/>
</dbReference>
<feature type="domain" description="tRNA(Ile)-lysidine synthase substrate-binding" evidence="9">
    <location>
        <begin position="241"/>
        <end position="295"/>
    </location>
</feature>
<dbReference type="GO" id="GO:0005737">
    <property type="term" value="C:cytoplasm"/>
    <property type="evidence" value="ECO:0007669"/>
    <property type="project" value="UniProtKB-SubCell"/>
</dbReference>
<evidence type="ECO:0000313" key="11">
    <source>
        <dbReference type="Proteomes" id="UP000053405"/>
    </source>
</evidence>
<proteinExistence type="inferred from homology"/>
<comment type="caution">
    <text evidence="10">The sequence shown here is derived from an EMBL/GenBank/DDBJ whole genome shotgun (WGS) entry which is preliminary data.</text>
</comment>
<dbReference type="PANTHER" id="PTHR43033:SF1">
    <property type="entry name" value="TRNA(ILE)-LYSIDINE SYNTHASE-RELATED"/>
    <property type="match status" value="1"/>
</dbReference>
<dbReference type="EC" id="6.3.4.19" evidence="7"/>